<comment type="caution">
    <text evidence="3">The sequence shown here is derived from an EMBL/GenBank/DDBJ whole genome shotgun (WGS) entry which is preliminary data.</text>
</comment>
<dbReference type="Gene3D" id="2.70.70.10">
    <property type="entry name" value="Glucose Permease (Domain IIA)"/>
    <property type="match status" value="1"/>
</dbReference>
<dbReference type="Proteomes" id="UP001183414">
    <property type="component" value="Unassembled WGS sequence"/>
</dbReference>
<keyword evidence="4" id="KW-1185">Reference proteome</keyword>
<dbReference type="PANTHER" id="PTHR21666">
    <property type="entry name" value="PEPTIDASE-RELATED"/>
    <property type="match status" value="1"/>
</dbReference>
<feature type="domain" description="M23ase beta-sheet core" evidence="2">
    <location>
        <begin position="214"/>
        <end position="297"/>
    </location>
</feature>
<keyword evidence="3" id="KW-0378">Hydrolase</keyword>
<name>A0ABU2NU65_9ACTN</name>
<keyword evidence="1" id="KW-0732">Signal</keyword>
<evidence type="ECO:0000259" key="2">
    <source>
        <dbReference type="Pfam" id="PF01551"/>
    </source>
</evidence>
<dbReference type="InterPro" id="IPR011055">
    <property type="entry name" value="Dup_hybrid_motif"/>
</dbReference>
<dbReference type="RefSeq" id="WP_311674281.1">
    <property type="nucleotide sequence ID" value="NZ_JAVREQ010000015.1"/>
</dbReference>
<dbReference type="InterPro" id="IPR016047">
    <property type="entry name" value="M23ase_b-sheet_dom"/>
</dbReference>
<dbReference type="PANTHER" id="PTHR21666:SF294">
    <property type="entry name" value="PEPTIDASE M23"/>
    <property type="match status" value="1"/>
</dbReference>
<evidence type="ECO:0000313" key="4">
    <source>
        <dbReference type="Proteomes" id="UP001183414"/>
    </source>
</evidence>
<gene>
    <name evidence="3" type="ORF">RM572_17400</name>
</gene>
<feature type="signal peptide" evidence="1">
    <location>
        <begin position="1"/>
        <end position="45"/>
    </location>
</feature>
<reference evidence="4" key="1">
    <citation type="submission" date="2023-07" db="EMBL/GenBank/DDBJ databases">
        <title>30 novel species of actinomycetes from the DSMZ collection.</title>
        <authorList>
            <person name="Nouioui I."/>
        </authorList>
    </citation>
    <scope>NUCLEOTIDE SEQUENCE [LARGE SCALE GENOMIC DNA]</scope>
    <source>
        <strain evidence="4">DSM 42041</strain>
    </source>
</reference>
<evidence type="ECO:0000256" key="1">
    <source>
        <dbReference type="SAM" id="SignalP"/>
    </source>
</evidence>
<organism evidence="3 4">
    <name type="scientific">Streptomyces hazeniae</name>
    <dbReference type="NCBI Taxonomy" id="3075538"/>
    <lineage>
        <taxon>Bacteria</taxon>
        <taxon>Bacillati</taxon>
        <taxon>Actinomycetota</taxon>
        <taxon>Actinomycetes</taxon>
        <taxon>Kitasatosporales</taxon>
        <taxon>Streptomycetaceae</taxon>
        <taxon>Streptomyces</taxon>
    </lineage>
</organism>
<dbReference type="CDD" id="cd12797">
    <property type="entry name" value="M23_peptidase"/>
    <property type="match status" value="1"/>
</dbReference>
<feature type="chain" id="PRO_5047533447" evidence="1">
    <location>
        <begin position="46"/>
        <end position="346"/>
    </location>
</feature>
<dbReference type="InterPro" id="IPR050570">
    <property type="entry name" value="Cell_wall_metabolism_enzyme"/>
</dbReference>
<sequence length="346" mass="35192">MTPSPSSRPRRAPRDGARRFRLRAGVAALAATLSVLVGTAAPAGAEPAEAPPAGTLRTAVAEATLGRADATTARLAAASRESQVAVERRAGDGRWAFGSTVLTAPPDEHASPEGWLYVARADGGAWDVALEGSAEFRTLVERAPGTLLSAKERSVLGKVGTREPQGAAGFANTGLTLPWAVGQTWTWTGGPHPFGVGAGGAWSSLDFSGGDGIARAARGGVAYAMCASGGYRGWIRIYHDNGLSTDYYHLVNNITPQGASVGAGTALGHIGNDVSCGGASSGPHVHFSLLSGDSYINVHGAVIGGWQFANGGAPYQGTAYNGSVTVGVGANIPNYGPSLAKQHEGH</sequence>
<dbReference type="GO" id="GO:0016787">
    <property type="term" value="F:hydrolase activity"/>
    <property type="evidence" value="ECO:0007669"/>
    <property type="project" value="UniProtKB-KW"/>
</dbReference>
<accession>A0ABU2NU65</accession>
<dbReference type="EC" id="3.4.-.-" evidence="3"/>
<evidence type="ECO:0000313" key="3">
    <source>
        <dbReference type="EMBL" id="MDT0380531.1"/>
    </source>
</evidence>
<dbReference type="SUPFAM" id="SSF51261">
    <property type="entry name" value="Duplicated hybrid motif"/>
    <property type="match status" value="1"/>
</dbReference>
<dbReference type="EMBL" id="JAVREQ010000015">
    <property type="protein sequence ID" value="MDT0380531.1"/>
    <property type="molecule type" value="Genomic_DNA"/>
</dbReference>
<proteinExistence type="predicted"/>
<protein>
    <submittedName>
        <fullName evidence="3">M23 family metallopeptidase</fullName>
        <ecNumber evidence="3">3.4.-.-</ecNumber>
    </submittedName>
</protein>
<dbReference type="Pfam" id="PF01551">
    <property type="entry name" value="Peptidase_M23"/>
    <property type="match status" value="1"/>
</dbReference>